<evidence type="ECO:0000256" key="4">
    <source>
        <dbReference type="ARBA" id="ARBA00013074"/>
    </source>
</evidence>
<dbReference type="GO" id="GO:0046593">
    <property type="term" value="F:mandelonitrile lyase activity"/>
    <property type="evidence" value="ECO:0007669"/>
    <property type="project" value="UniProtKB-EC"/>
</dbReference>
<accession>A0AA88A2Z0</accession>
<evidence type="ECO:0000256" key="5">
    <source>
        <dbReference type="ARBA" id="ARBA00022630"/>
    </source>
</evidence>
<evidence type="ECO:0000313" key="12">
    <source>
        <dbReference type="Proteomes" id="UP001187192"/>
    </source>
</evidence>
<dbReference type="Gene3D" id="3.50.50.60">
    <property type="entry name" value="FAD/NAD(P)-binding domain"/>
    <property type="match status" value="2"/>
</dbReference>
<dbReference type="PANTHER" id="PTHR45968:SF23">
    <property type="entry name" value="GLUCOSE-METHANOL-CHOLINE OXIDOREDUCTASE N-TERMINAL DOMAIN-CONTAINING PROTEIN"/>
    <property type="match status" value="1"/>
</dbReference>
<dbReference type="Pfam" id="PF00732">
    <property type="entry name" value="GMC_oxred_N"/>
    <property type="match status" value="1"/>
</dbReference>
<dbReference type="Proteomes" id="UP001187192">
    <property type="component" value="Unassembled WGS sequence"/>
</dbReference>
<name>A0AA88A2Z0_FICCA</name>
<keyword evidence="9" id="KW-0456">Lyase</keyword>
<dbReference type="InterPro" id="IPR036188">
    <property type="entry name" value="FAD/NAD-bd_sf"/>
</dbReference>
<evidence type="ECO:0000259" key="10">
    <source>
        <dbReference type="PROSITE" id="PS00624"/>
    </source>
</evidence>
<comment type="subunit">
    <text evidence="3">Monomer.</text>
</comment>
<dbReference type="PROSITE" id="PS00624">
    <property type="entry name" value="GMC_OXRED_2"/>
    <property type="match status" value="1"/>
</dbReference>
<dbReference type="EMBL" id="BTGU01004870">
    <property type="protein sequence ID" value="GMN33261.1"/>
    <property type="molecule type" value="Genomic_DNA"/>
</dbReference>
<sequence>MFEGEFCAGWYWVIYSDANGKFHRALVGDKGEIILSAGAIGSPQLLLLSGVGSESYLSSLNIPVIHSQPNVGEFMADNPRNNINLVIQFPFSPSPAQVVRIMTSTEVSIATIAEKTTGPLSHGSLRLSSPKEAKATPLVRFNYFSDPADLSRCVKGVRKLGDMMNTNSMDRFKYTGFNGERGFMFLGPALPSNWSDDSSVEDYCRSTVTTFWHYHGGCLVGKVVDGDFRVMGINSLRVVDGSTFIILPGTNPQATLMMLGRYMGLKMLRERRESQ</sequence>
<evidence type="ECO:0000256" key="9">
    <source>
        <dbReference type="ARBA" id="ARBA00023239"/>
    </source>
</evidence>
<keyword evidence="5" id="KW-0285">Flavoprotein</keyword>
<keyword evidence="8" id="KW-1015">Disulfide bond</keyword>
<dbReference type="AlphaFoldDB" id="A0AA88A2Z0"/>
<organism evidence="11 12">
    <name type="scientific">Ficus carica</name>
    <name type="common">Common fig</name>
    <dbReference type="NCBI Taxonomy" id="3494"/>
    <lineage>
        <taxon>Eukaryota</taxon>
        <taxon>Viridiplantae</taxon>
        <taxon>Streptophyta</taxon>
        <taxon>Embryophyta</taxon>
        <taxon>Tracheophyta</taxon>
        <taxon>Spermatophyta</taxon>
        <taxon>Magnoliopsida</taxon>
        <taxon>eudicotyledons</taxon>
        <taxon>Gunneridae</taxon>
        <taxon>Pentapetalae</taxon>
        <taxon>rosids</taxon>
        <taxon>fabids</taxon>
        <taxon>Rosales</taxon>
        <taxon>Moraceae</taxon>
        <taxon>Ficeae</taxon>
        <taxon>Ficus</taxon>
    </lineage>
</organism>
<dbReference type="GO" id="GO:0016614">
    <property type="term" value="F:oxidoreductase activity, acting on CH-OH group of donors"/>
    <property type="evidence" value="ECO:0007669"/>
    <property type="project" value="InterPro"/>
</dbReference>
<evidence type="ECO:0000256" key="6">
    <source>
        <dbReference type="ARBA" id="ARBA00022729"/>
    </source>
</evidence>
<dbReference type="InterPro" id="IPR007867">
    <property type="entry name" value="GMC_OxRtase_C"/>
</dbReference>
<dbReference type="SUPFAM" id="SSF54373">
    <property type="entry name" value="FAD-linked reductases, C-terminal domain"/>
    <property type="match status" value="1"/>
</dbReference>
<dbReference type="SUPFAM" id="SSF51905">
    <property type="entry name" value="FAD/NAD(P)-binding domain"/>
    <property type="match status" value="1"/>
</dbReference>
<proteinExistence type="predicted"/>
<evidence type="ECO:0000256" key="2">
    <source>
        <dbReference type="ARBA" id="ARBA00001974"/>
    </source>
</evidence>
<comment type="caution">
    <text evidence="11">The sequence shown here is derived from an EMBL/GenBank/DDBJ whole genome shotgun (WGS) entry which is preliminary data.</text>
</comment>
<evidence type="ECO:0000256" key="1">
    <source>
        <dbReference type="ARBA" id="ARBA00001147"/>
    </source>
</evidence>
<dbReference type="PANTHER" id="PTHR45968">
    <property type="entry name" value="OSJNBA0019K04.7 PROTEIN"/>
    <property type="match status" value="1"/>
</dbReference>
<dbReference type="Pfam" id="PF05199">
    <property type="entry name" value="GMC_oxred_C"/>
    <property type="match status" value="1"/>
</dbReference>
<evidence type="ECO:0000256" key="3">
    <source>
        <dbReference type="ARBA" id="ARBA00011245"/>
    </source>
</evidence>
<reference evidence="11" key="1">
    <citation type="submission" date="2023-07" db="EMBL/GenBank/DDBJ databases">
        <title>draft genome sequence of fig (Ficus carica).</title>
        <authorList>
            <person name="Takahashi T."/>
            <person name="Nishimura K."/>
        </authorList>
    </citation>
    <scope>NUCLEOTIDE SEQUENCE</scope>
</reference>
<evidence type="ECO:0000256" key="7">
    <source>
        <dbReference type="ARBA" id="ARBA00022827"/>
    </source>
</evidence>
<comment type="catalytic activity">
    <reaction evidence="1">
        <text>(R)-mandelonitrile = benzaldehyde + hydrogen cyanide</text>
        <dbReference type="Rhea" id="RHEA:18313"/>
        <dbReference type="ChEBI" id="CHEBI:17169"/>
        <dbReference type="ChEBI" id="CHEBI:18407"/>
        <dbReference type="ChEBI" id="CHEBI:18450"/>
        <dbReference type="EC" id="4.1.2.10"/>
    </reaction>
</comment>
<evidence type="ECO:0000256" key="8">
    <source>
        <dbReference type="ARBA" id="ARBA00023157"/>
    </source>
</evidence>
<keyword evidence="6" id="KW-0732">Signal</keyword>
<dbReference type="GO" id="GO:0050660">
    <property type="term" value="F:flavin adenine dinucleotide binding"/>
    <property type="evidence" value="ECO:0007669"/>
    <property type="project" value="InterPro"/>
</dbReference>
<keyword evidence="12" id="KW-1185">Reference proteome</keyword>
<evidence type="ECO:0000313" key="11">
    <source>
        <dbReference type="EMBL" id="GMN33261.1"/>
    </source>
</evidence>
<gene>
    <name evidence="11" type="ORF">TIFTF001_046687</name>
</gene>
<dbReference type="InterPro" id="IPR051871">
    <property type="entry name" value="GMC_Oxidoreductase-Related"/>
</dbReference>
<feature type="domain" description="Glucose-methanol-choline oxidoreductase N-terminal" evidence="10">
    <location>
        <begin position="38"/>
        <end position="52"/>
    </location>
</feature>
<dbReference type="InterPro" id="IPR000172">
    <property type="entry name" value="GMC_OxRdtase_N"/>
</dbReference>
<dbReference type="EC" id="4.1.2.10" evidence="4"/>
<comment type="cofactor">
    <cofactor evidence="2">
        <name>FAD</name>
        <dbReference type="ChEBI" id="CHEBI:57692"/>
    </cofactor>
</comment>
<keyword evidence="7" id="KW-0274">FAD</keyword>
<protein>
    <recommendedName>
        <fullName evidence="4">(R)-mandelonitrile lyase</fullName>
        <ecNumber evidence="4">4.1.2.10</ecNumber>
    </recommendedName>
</protein>